<dbReference type="Proteomes" id="UP000821853">
    <property type="component" value="Unassembled WGS sequence"/>
</dbReference>
<keyword evidence="2" id="KW-1185">Reference proteome</keyword>
<evidence type="ECO:0000313" key="2">
    <source>
        <dbReference type="Proteomes" id="UP000821853"/>
    </source>
</evidence>
<protein>
    <submittedName>
        <fullName evidence="1">Uncharacterized protein</fullName>
    </submittedName>
</protein>
<dbReference type="AlphaFoldDB" id="A0A9J6H5H3"/>
<evidence type="ECO:0000313" key="1">
    <source>
        <dbReference type="EMBL" id="KAH9382931.1"/>
    </source>
</evidence>
<reference evidence="1 2" key="1">
    <citation type="journal article" date="2020" name="Cell">
        <title>Large-Scale Comparative Analyses of Tick Genomes Elucidate Their Genetic Diversity and Vector Capacities.</title>
        <authorList>
            <consortium name="Tick Genome and Microbiome Consortium (TIGMIC)"/>
            <person name="Jia N."/>
            <person name="Wang J."/>
            <person name="Shi W."/>
            <person name="Du L."/>
            <person name="Sun Y."/>
            <person name="Zhan W."/>
            <person name="Jiang J.F."/>
            <person name="Wang Q."/>
            <person name="Zhang B."/>
            <person name="Ji P."/>
            <person name="Bell-Sakyi L."/>
            <person name="Cui X.M."/>
            <person name="Yuan T.T."/>
            <person name="Jiang B.G."/>
            <person name="Yang W.F."/>
            <person name="Lam T.T."/>
            <person name="Chang Q.C."/>
            <person name="Ding S.J."/>
            <person name="Wang X.J."/>
            <person name="Zhu J.G."/>
            <person name="Ruan X.D."/>
            <person name="Zhao L."/>
            <person name="Wei J.T."/>
            <person name="Ye R.Z."/>
            <person name="Que T.C."/>
            <person name="Du C.H."/>
            <person name="Zhou Y.H."/>
            <person name="Cheng J.X."/>
            <person name="Dai P.F."/>
            <person name="Guo W.B."/>
            <person name="Han X.H."/>
            <person name="Huang E.J."/>
            <person name="Li L.F."/>
            <person name="Wei W."/>
            <person name="Gao Y.C."/>
            <person name="Liu J.Z."/>
            <person name="Shao H.Z."/>
            <person name="Wang X."/>
            <person name="Wang C.C."/>
            <person name="Yang T.C."/>
            <person name="Huo Q.B."/>
            <person name="Li W."/>
            <person name="Chen H.Y."/>
            <person name="Chen S.E."/>
            <person name="Zhou L.G."/>
            <person name="Ni X.B."/>
            <person name="Tian J.H."/>
            <person name="Sheng Y."/>
            <person name="Liu T."/>
            <person name="Pan Y.S."/>
            <person name="Xia L.Y."/>
            <person name="Li J."/>
            <person name="Zhao F."/>
            <person name="Cao W.C."/>
        </authorList>
    </citation>
    <scope>NUCLEOTIDE SEQUENCE [LARGE SCALE GENOMIC DNA]</scope>
    <source>
        <strain evidence="1">HaeL-2018</strain>
    </source>
</reference>
<comment type="caution">
    <text evidence="1">The sequence shown here is derived from an EMBL/GenBank/DDBJ whole genome shotgun (WGS) entry which is preliminary data.</text>
</comment>
<proteinExistence type="predicted"/>
<gene>
    <name evidence="1" type="ORF">HPB48_023566</name>
</gene>
<dbReference type="OrthoDB" id="7312725at2759"/>
<dbReference type="VEuPathDB" id="VectorBase:HLOH_050855"/>
<dbReference type="OMA" id="WERHTEP"/>
<organism evidence="1 2">
    <name type="scientific">Haemaphysalis longicornis</name>
    <name type="common">Bush tick</name>
    <dbReference type="NCBI Taxonomy" id="44386"/>
    <lineage>
        <taxon>Eukaryota</taxon>
        <taxon>Metazoa</taxon>
        <taxon>Ecdysozoa</taxon>
        <taxon>Arthropoda</taxon>
        <taxon>Chelicerata</taxon>
        <taxon>Arachnida</taxon>
        <taxon>Acari</taxon>
        <taxon>Parasitiformes</taxon>
        <taxon>Ixodida</taxon>
        <taxon>Ixodoidea</taxon>
        <taxon>Ixodidae</taxon>
        <taxon>Haemaphysalinae</taxon>
        <taxon>Haemaphysalis</taxon>
    </lineage>
</organism>
<name>A0A9J6H5H3_HAELO</name>
<sequence>MRVDLAFQLFGDQVIKGLYVHRKRIDSVCKNVQPTEAPIKRINHLIRIMTSRTSQKAVKPGIADEKFLEDFLDYLDAWERHTEPAGGGFLTQNTACGLRVTIRSTLDLLSYLSSTVRYSYTFSRRVEAKTNWKTFSAL</sequence>
<accession>A0A9J6H5H3</accession>
<dbReference type="EMBL" id="JABSTR010000695">
    <property type="protein sequence ID" value="KAH9382931.1"/>
    <property type="molecule type" value="Genomic_DNA"/>
</dbReference>